<dbReference type="PROSITE" id="PS00678">
    <property type="entry name" value="WD_REPEATS_1"/>
    <property type="match status" value="1"/>
</dbReference>
<dbReference type="InterPro" id="IPR036322">
    <property type="entry name" value="WD40_repeat_dom_sf"/>
</dbReference>
<dbReference type="PROSITE" id="PS50082">
    <property type="entry name" value="WD_REPEATS_2"/>
    <property type="match status" value="4"/>
</dbReference>
<dbReference type="OrthoDB" id="19711at2759"/>
<dbReference type="InterPro" id="IPR015943">
    <property type="entry name" value="WD40/YVTN_repeat-like_dom_sf"/>
</dbReference>
<name>A0A5M6C3E2_9TREE</name>
<dbReference type="Pfam" id="PF12937">
    <property type="entry name" value="F-box-like"/>
    <property type="match status" value="1"/>
</dbReference>
<proteinExistence type="predicted"/>
<dbReference type="AlphaFoldDB" id="A0A5M6C3E2"/>
<dbReference type="SUPFAM" id="SSF81383">
    <property type="entry name" value="F-box domain"/>
    <property type="match status" value="1"/>
</dbReference>
<dbReference type="EMBL" id="CP144064">
    <property type="protein sequence ID" value="WWD22755.1"/>
    <property type="molecule type" value="Genomic_DNA"/>
</dbReference>
<accession>A0A5M6C3E2</accession>
<evidence type="ECO:0000256" key="1">
    <source>
        <dbReference type="SAM" id="MobiDB-lite"/>
    </source>
</evidence>
<keyword evidence="3" id="KW-1185">Reference proteome</keyword>
<dbReference type="SMART" id="SM00256">
    <property type="entry name" value="FBOX"/>
    <property type="match status" value="1"/>
</dbReference>
<dbReference type="PANTHER" id="PTHR22847">
    <property type="entry name" value="WD40 REPEAT PROTEIN"/>
    <property type="match status" value="1"/>
</dbReference>
<feature type="compositionally biased region" description="Low complexity" evidence="1">
    <location>
        <begin position="282"/>
        <end position="293"/>
    </location>
</feature>
<dbReference type="PROSITE" id="PS50294">
    <property type="entry name" value="WD_REPEATS_REGION"/>
    <property type="match status" value="2"/>
</dbReference>
<feature type="compositionally biased region" description="Gly residues" evidence="1">
    <location>
        <begin position="194"/>
        <end position="208"/>
    </location>
</feature>
<dbReference type="Pfam" id="PF00400">
    <property type="entry name" value="WD40"/>
    <property type="match status" value="5"/>
</dbReference>
<protein>
    <submittedName>
        <fullName evidence="2">Uncharacterized protein</fullName>
    </submittedName>
</protein>
<dbReference type="InterPro" id="IPR020472">
    <property type="entry name" value="WD40_PAC1"/>
</dbReference>
<feature type="region of interest" description="Disordered" evidence="1">
    <location>
        <begin position="188"/>
        <end position="239"/>
    </location>
</feature>
<dbReference type="SMART" id="SM00320">
    <property type="entry name" value="WD40"/>
    <property type="match status" value="7"/>
</dbReference>
<dbReference type="PROSITE" id="PS50181">
    <property type="entry name" value="FBOX"/>
    <property type="match status" value="1"/>
</dbReference>
<dbReference type="PRINTS" id="PR00320">
    <property type="entry name" value="GPROTEINBRPT"/>
</dbReference>
<gene>
    <name evidence="2" type="ORF">CI109_107248</name>
</gene>
<dbReference type="SUPFAM" id="SSF50978">
    <property type="entry name" value="WD40 repeat-like"/>
    <property type="match status" value="1"/>
</dbReference>
<dbReference type="PANTHER" id="PTHR22847:SF723">
    <property type="entry name" value="E3 UBIQUITIN LIGASE COMPLEX SCF SUBUNIT SCONB-RELATED"/>
    <property type="match status" value="1"/>
</dbReference>
<dbReference type="InterPro" id="IPR019775">
    <property type="entry name" value="WD40_repeat_CS"/>
</dbReference>
<dbReference type="Gene3D" id="1.20.1280.50">
    <property type="match status" value="1"/>
</dbReference>
<sequence length="784" mass="84796">MLGNVGSPPLQRHMSERVELFQRALSLPLELRRDLVNDLLWSLPRDEILKLNERLNVMLQKDIIGHLPPELAFQILGRLELEDLLRCSLVSKKWAKLLNEQALWALLCASHEPPIRPAATTWADITRHRQVLLHPRPRTPTQADEFAIDESPYELDDRIAYVDVIGSQGGMGGGGGLDPLGMAGGLRRTVWERGGPGGSGGGGGGGSGLPTHLQHPHSSDSVDSGTFKEPPISSHLAVPSAKPQANFKHLFIVHHILSKRMCTPRRIGTSGATAAYHLHRSLSTSTSKSHSLTAATPGGTKPLPRPMTINAISSVKAGGLAGHSEAIYSLSLINHPMKINMVQACPDCQIQFPTIDSSHTTATPTPTVFDDFTGSRRGSSSSGTAMTNGRDWLLSGSRDRTLRLWQLSPEPRVVKIFHGGHSGSVLSHSVVKVPLIQEQRRSSLAGLSGLSPSIAMTKGSKERVMAVSGGSDGKICLWDVEHGNGEPEKVIDAHEDSVLCVRADDERVVSCSKDKTIRVFDVNTLEELLVIGGNRDDLHRGAVNAVNLSKDYIISASGDKTIRVWSIHTGELLSVLEAHKKGIASIDFAPSNKRGGRSKGTIVSGCSDESIKTFDLVERTPHLNDYDSGIDQVIASSSASEAELHIDTEPVPTLSEDQRTTSNQQLTIQEFHQNWSSCICPPGLARIDEFSGQGNCDRCGNRGHTGLVRTVSLGENVIVSGSYDASVKAWNRSTGRLISDLSGAHVGRVFSVVSDRMRIISSGLDCRINIWDFSQGLDTSFVEP</sequence>
<dbReference type="RefSeq" id="XP_031862118.1">
    <property type="nucleotide sequence ID" value="XM_032003705.1"/>
</dbReference>
<feature type="region of interest" description="Disordered" evidence="1">
    <location>
        <begin position="282"/>
        <end position="306"/>
    </location>
</feature>
<dbReference type="InterPro" id="IPR036047">
    <property type="entry name" value="F-box-like_dom_sf"/>
</dbReference>
<evidence type="ECO:0000313" key="3">
    <source>
        <dbReference type="Proteomes" id="UP000322225"/>
    </source>
</evidence>
<evidence type="ECO:0000313" key="2">
    <source>
        <dbReference type="EMBL" id="WWD22755.1"/>
    </source>
</evidence>
<reference evidence="2" key="2">
    <citation type="submission" date="2024-01" db="EMBL/GenBank/DDBJ databases">
        <title>Comparative genomics of Cryptococcus and Kwoniella reveals pathogenesis evolution and contrasting modes of karyotype evolution via chromosome fusion or intercentromeric recombination.</title>
        <authorList>
            <person name="Coelho M.A."/>
            <person name="David-Palma M."/>
            <person name="Shea T."/>
            <person name="Bowers K."/>
            <person name="McGinley-Smith S."/>
            <person name="Mohammad A.W."/>
            <person name="Gnirke A."/>
            <person name="Yurkov A.M."/>
            <person name="Nowrousian M."/>
            <person name="Sun S."/>
            <person name="Cuomo C.A."/>
            <person name="Heitman J."/>
        </authorList>
    </citation>
    <scope>NUCLEOTIDE SEQUENCE</scope>
    <source>
        <strain evidence="2">CBS 12478</strain>
    </source>
</reference>
<dbReference type="InterPro" id="IPR001810">
    <property type="entry name" value="F-box_dom"/>
</dbReference>
<dbReference type="KEGG" id="ksn:43587831"/>
<organism evidence="2 3">
    <name type="scientific">Kwoniella shandongensis</name>
    <dbReference type="NCBI Taxonomy" id="1734106"/>
    <lineage>
        <taxon>Eukaryota</taxon>
        <taxon>Fungi</taxon>
        <taxon>Dikarya</taxon>
        <taxon>Basidiomycota</taxon>
        <taxon>Agaricomycotina</taxon>
        <taxon>Tremellomycetes</taxon>
        <taxon>Tremellales</taxon>
        <taxon>Cryptococcaceae</taxon>
        <taxon>Kwoniella</taxon>
    </lineage>
</organism>
<reference evidence="2" key="1">
    <citation type="submission" date="2017-08" db="EMBL/GenBank/DDBJ databases">
        <authorList>
            <person name="Cuomo C."/>
            <person name="Billmyre B."/>
            <person name="Heitman J."/>
        </authorList>
    </citation>
    <scope>NUCLEOTIDE SEQUENCE</scope>
    <source>
        <strain evidence="2">CBS 12478</strain>
    </source>
</reference>
<feature type="region of interest" description="Disordered" evidence="1">
    <location>
        <begin position="359"/>
        <end position="385"/>
    </location>
</feature>
<dbReference type="InterPro" id="IPR001680">
    <property type="entry name" value="WD40_rpt"/>
</dbReference>
<dbReference type="GeneID" id="43587831"/>
<dbReference type="Proteomes" id="UP000322225">
    <property type="component" value="Chromosome 14"/>
</dbReference>
<dbReference type="Gene3D" id="2.130.10.10">
    <property type="entry name" value="YVTN repeat-like/Quinoprotein amine dehydrogenase"/>
    <property type="match status" value="3"/>
</dbReference>